<dbReference type="KEGG" id="pabs:JIR001_22050"/>
<dbReference type="Proteomes" id="UP000677436">
    <property type="component" value="Chromosome"/>
</dbReference>
<protein>
    <submittedName>
        <fullName evidence="1">Uncharacterized protein</fullName>
    </submittedName>
</protein>
<gene>
    <name evidence="1" type="ORF">JIR001_22050</name>
</gene>
<sequence length="39" mass="4155">MMSIAEPDNVCGEVHRCGLDAVGRRIVSIDPIGGMAVER</sequence>
<reference evidence="1" key="1">
    <citation type="journal article" date="2013" name="Int. J. Syst. Evol. Microbiol.">
        <title>Polycladomyces abyssicola gen. nov., sp. nov., a thermophilic filamentous bacterium isolated from hemipelagic sediment.</title>
        <authorList>
            <person name="Tsubouchi T."/>
            <person name="Shimane Y."/>
            <person name="Mori K."/>
            <person name="Usui K."/>
            <person name="Hiraki T."/>
            <person name="Tame A."/>
            <person name="Uematsu K."/>
            <person name="Maruyama T."/>
            <person name="Hatada Y."/>
        </authorList>
    </citation>
    <scope>NUCLEOTIDE SEQUENCE</scope>
    <source>
        <strain evidence="1">JIR-001</strain>
    </source>
</reference>
<keyword evidence="2" id="KW-1185">Reference proteome</keyword>
<dbReference type="AlphaFoldDB" id="A0A8D5UFJ3"/>
<organism evidence="1 2">
    <name type="scientific">Polycladomyces abyssicola</name>
    <dbReference type="NCBI Taxonomy" id="1125966"/>
    <lineage>
        <taxon>Bacteria</taxon>
        <taxon>Bacillati</taxon>
        <taxon>Bacillota</taxon>
        <taxon>Bacilli</taxon>
        <taxon>Bacillales</taxon>
        <taxon>Thermoactinomycetaceae</taxon>
        <taxon>Polycladomyces</taxon>
    </lineage>
</organism>
<evidence type="ECO:0000313" key="2">
    <source>
        <dbReference type="Proteomes" id="UP000677436"/>
    </source>
</evidence>
<evidence type="ECO:0000313" key="1">
    <source>
        <dbReference type="EMBL" id="BCU82422.1"/>
    </source>
</evidence>
<accession>A0A8D5UFJ3</accession>
<dbReference type="EMBL" id="AP024601">
    <property type="protein sequence ID" value="BCU82422.1"/>
    <property type="molecule type" value="Genomic_DNA"/>
</dbReference>
<proteinExistence type="predicted"/>
<name>A0A8D5UFJ3_9BACL</name>
<reference evidence="1" key="2">
    <citation type="journal article" date="2021" name="Microbiol. Resour. Announc.">
        <title>Complete Genome Sequence of Polycladomyces abyssicola JIR-001T, Isolated from Hemipelagic Sediment in Deep Seawater.</title>
        <authorList>
            <person name="Tsubouchi T."/>
            <person name="Kaneko Y."/>
        </authorList>
    </citation>
    <scope>NUCLEOTIDE SEQUENCE</scope>
    <source>
        <strain evidence="1">JIR-001</strain>
    </source>
</reference>